<evidence type="ECO:0000256" key="7">
    <source>
        <dbReference type="ARBA" id="ARBA00023237"/>
    </source>
</evidence>
<dbReference type="InterPro" id="IPR036942">
    <property type="entry name" value="Beta-barrel_TonB_sf"/>
</dbReference>
<sequence>MKKQYLKKFSLFLFLTMLTNLAFSQTGSISGLVTDETNEPVIGASIFVNGTTIATSTDLNGNYVLSSVPTGNQTLTIRYIGYLNQERQVSVSGDITVNIQLEEDDLLLDEVVVVGYGTQKKSDLTGSIASVSTDDFQQGAITTPEQLISGKIAGVAITSNSGAPGSGSTIRIRGGASLNASNDPLIVIDGVPVSNSTISGSANPLNLINPNDIENFTVLKDASATAIYGSRASNGVILITTKKGKVGATKIDFSSQFSIATPYKQADVLSADQLRDYVNTHGNDTYKSLLGTANTDWQKEIFQNAASTDNNLSISGSLKDYLPYRVSVGYLNQDGILKTGSLDRMTAAVNLSPSLLNNHLKVNLNVKGTYSKNRFANQGAIGAAVSFDPTQPVYSGNDNYGGYFEWLDPDPTSSTGIKQLAPRNPLGLLEQRNDRSTVQRSIGNIQLDYSLPFLPDLHANLNLGYDISKGEGTIVVPESAAASYRRFQDDNQNFYSGINNQYKQTQQNQLLEFYLNYGKDLDFWNSRLDVVGGYAYQAFSTTNYNYGDYSIDGQLRPGSTPLYEFDKPENRLVSFYGRANYSINNRYLLTATVRTDGSSRFSKENRWATFPSAAFAWRIIDEPFMMDTKVVSDLKLRIGYGITGQQEGIGNYDYISYYNLSTGSAQYQFGDEFYNMYRPGGYYYNRKWEQTATSNIGIDYGFLNNRITGSVDLYYKKTSDLLNEIGQSAGTNFSNKIVANVGTMENKGIEFGLNAQAIQRDNFNWDIGFNMTYNKNEITKLTIEDNPTSPGNKYAGISGGTGQTVQIFSVNYPRSTFYVYQQVYGDDGLPLDGIFVDRNEDGVINENDLYHYQNSDPKLYFGLSSNVNYKKWTAGFSLRASYDNYIYNNVFSNTGIERNILNPLVYLNNGSTDVLNSHISGNINGDRTLLSDYYIQNGSFIRMDNINIGYNFGKVLKNAGDLSIGFNVQNAFVITNYKGVDPELGNGIDNNLYPRPRTYVLGLNLSF</sequence>
<dbReference type="NCBIfam" id="TIGR04057">
    <property type="entry name" value="SusC_RagA_signa"/>
    <property type="match status" value="1"/>
</dbReference>
<feature type="domain" description="TonB-dependent receptor-like beta-barrel" evidence="11">
    <location>
        <begin position="391"/>
        <end position="970"/>
    </location>
</feature>
<evidence type="ECO:0000256" key="2">
    <source>
        <dbReference type="ARBA" id="ARBA00022448"/>
    </source>
</evidence>
<dbReference type="Pfam" id="PF07715">
    <property type="entry name" value="Plug"/>
    <property type="match status" value="1"/>
</dbReference>
<keyword evidence="2 8" id="KW-0813">Transport</keyword>
<gene>
    <name evidence="13" type="ORF">C8N28_1254</name>
</gene>
<keyword evidence="3 8" id="KW-1134">Transmembrane beta strand</keyword>
<dbReference type="AlphaFoldDB" id="A0A4R1LW03"/>
<keyword evidence="10" id="KW-0732">Signal</keyword>
<comment type="caution">
    <text evidence="13">The sequence shown here is derived from an EMBL/GenBank/DDBJ whole genome shotgun (WGS) entry which is preliminary data.</text>
</comment>
<protein>
    <submittedName>
        <fullName evidence="13">Iron complex outermembrane receptor protein</fullName>
    </submittedName>
</protein>
<dbReference type="InterPro" id="IPR023997">
    <property type="entry name" value="TonB-dep_OMP_SusC/RagA_CS"/>
</dbReference>
<keyword evidence="4 8" id="KW-0812">Transmembrane</keyword>
<evidence type="ECO:0000256" key="3">
    <source>
        <dbReference type="ARBA" id="ARBA00022452"/>
    </source>
</evidence>
<dbReference type="InterPro" id="IPR008969">
    <property type="entry name" value="CarboxyPept-like_regulatory"/>
</dbReference>
<organism evidence="13 14">
    <name type="scientific">Albibacterium bauzanense</name>
    <dbReference type="NCBI Taxonomy" id="653929"/>
    <lineage>
        <taxon>Bacteria</taxon>
        <taxon>Pseudomonadati</taxon>
        <taxon>Bacteroidota</taxon>
        <taxon>Sphingobacteriia</taxon>
        <taxon>Sphingobacteriales</taxon>
        <taxon>Sphingobacteriaceae</taxon>
        <taxon>Albibacterium</taxon>
    </lineage>
</organism>
<feature type="chain" id="PRO_5020909361" evidence="10">
    <location>
        <begin position="25"/>
        <end position="1007"/>
    </location>
</feature>
<evidence type="ECO:0000256" key="5">
    <source>
        <dbReference type="ARBA" id="ARBA00023077"/>
    </source>
</evidence>
<keyword evidence="14" id="KW-1185">Reference proteome</keyword>
<dbReference type="Pfam" id="PF00593">
    <property type="entry name" value="TonB_dep_Rec_b-barrel"/>
    <property type="match status" value="1"/>
</dbReference>
<dbReference type="SUPFAM" id="SSF49464">
    <property type="entry name" value="Carboxypeptidase regulatory domain-like"/>
    <property type="match status" value="1"/>
</dbReference>
<dbReference type="Gene3D" id="2.60.40.1120">
    <property type="entry name" value="Carboxypeptidase-like, regulatory domain"/>
    <property type="match status" value="1"/>
</dbReference>
<dbReference type="Gene3D" id="2.170.130.10">
    <property type="entry name" value="TonB-dependent receptor, plug domain"/>
    <property type="match status" value="1"/>
</dbReference>
<evidence type="ECO:0000256" key="4">
    <source>
        <dbReference type="ARBA" id="ARBA00022692"/>
    </source>
</evidence>
<evidence type="ECO:0000259" key="12">
    <source>
        <dbReference type="Pfam" id="PF07715"/>
    </source>
</evidence>
<evidence type="ECO:0000259" key="11">
    <source>
        <dbReference type="Pfam" id="PF00593"/>
    </source>
</evidence>
<dbReference type="InterPro" id="IPR012910">
    <property type="entry name" value="Plug_dom"/>
</dbReference>
<evidence type="ECO:0000256" key="1">
    <source>
        <dbReference type="ARBA" id="ARBA00004571"/>
    </source>
</evidence>
<comment type="subcellular location">
    <subcellularLocation>
        <location evidence="1 8">Cell outer membrane</location>
        <topology evidence="1 8">Multi-pass membrane protein</topology>
    </subcellularLocation>
</comment>
<feature type="domain" description="TonB-dependent receptor plug" evidence="12">
    <location>
        <begin position="121"/>
        <end position="236"/>
    </location>
</feature>
<keyword evidence="13" id="KW-0675">Receptor</keyword>
<dbReference type="SUPFAM" id="SSF56935">
    <property type="entry name" value="Porins"/>
    <property type="match status" value="1"/>
</dbReference>
<reference evidence="13 14" key="1">
    <citation type="submission" date="2019-03" db="EMBL/GenBank/DDBJ databases">
        <title>Genomic Encyclopedia of Archaeal and Bacterial Type Strains, Phase II (KMG-II): from individual species to whole genera.</title>
        <authorList>
            <person name="Goeker M."/>
        </authorList>
    </citation>
    <scope>NUCLEOTIDE SEQUENCE [LARGE SCALE GENOMIC DNA]</scope>
    <source>
        <strain evidence="13 14">DSM 22554</strain>
    </source>
</reference>
<evidence type="ECO:0000256" key="6">
    <source>
        <dbReference type="ARBA" id="ARBA00023136"/>
    </source>
</evidence>
<evidence type="ECO:0000256" key="9">
    <source>
        <dbReference type="RuleBase" id="RU003357"/>
    </source>
</evidence>
<evidence type="ECO:0000256" key="10">
    <source>
        <dbReference type="SAM" id="SignalP"/>
    </source>
</evidence>
<proteinExistence type="inferred from homology"/>
<evidence type="ECO:0000313" key="14">
    <source>
        <dbReference type="Proteomes" id="UP000294616"/>
    </source>
</evidence>
<dbReference type="InterPro" id="IPR039426">
    <property type="entry name" value="TonB-dep_rcpt-like"/>
</dbReference>
<dbReference type="FunFam" id="2.170.130.10:FF:000008">
    <property type="entry name" value="SusC/RagA family TonB-linked outer membrane protein"/>
    <property type="match status" value="1"/>
</dbReference>
<dbReference type="InterPro" id="IPR023996">
    <property type="entry name" value="TonB-dep_OMP_SusC/RagA"/>
</dbReference>
<dbReference type="Proteomes" id="UP000294616">
    <property type="component" value="Unassembled WGS sequence"/>
</dbReference>
<comment type="similarity">
    <text evidence="8 9">Belongs to the TonB-dependent receptor family.</text>
</comment>
<dbReference type="InterPro" id="IPR037066">
    <property type="entry name" value="Plug_dom_sf"/>
</dbReference>
<keyword evidence="5 9" id="KW-0798">TonB box</keyword>
<evidence type="ECO:0000313" key="13">
    <source>
        <dbReference type="EMBL" id="TCK82670.1"/>
    </source>
</evidence>
<keyword evidence="6 8" id="KW-0472">Membrane</keyword>
<accession>A0A4R1LW03</accession>
<evidence type="ECO:0000256" key="8">
    <source>
        <dbReference type="PROSITE-ProRule" id="PRU01360"/>
    </source>
</evidence>
<dbReference type="InterPro" id="IPR000531">
    <property type="entry name" value="Beta-barrel_TonB"/>
</dbReference>
<dbReference type="GO" id="GO:0009279">
    <property type="term" value="C:cell outer membrane"/>
    <property type="evidence" value="ECO:0007669"/>
    <property type="project" value="UniProtKB-SubCell"/>
</dbReference>
<dbReference type="Pfam" id="PF13715">
    <property type="entry name" value="CarbopepD_reg_2"/>
    <property type="match status" value="1"/>
</dbReference>
<dbReference type="RefSeq" id="WP_132222702.1">
    <property type="nucleotide sequence ID" value="NZ_SMGO01000002.1"/>
</dbReference>
<dbReference type="Gene3D" id="2.40.170.20">
    <property type="entry name" value="TonB-dependent receptor, beta-barrel domain"/>
    <property type="match status" value="1"/>
</dbReference>
<dbReference type="EMBL" id="SMGO01000002">
    <property type="protein sequence ID" value="TCK82670.1"/>
    <property type="molecule type" value="Genomic_DNA"/>
</dbReference>
<dbReference type="PROSITE" id="PS52016">
    <property type="entry name" value="TONB_DEPENDENT_REC_3"/>
    <property type="match status" value="1"/>
</dbReference>
<dbReference type="OrthoDB" id="9768177at2"/>
<name>A0A4R1LW03_9SPHI</name>
<dbReference type="NCBIfam" id="TIGR04056">
    <property type="entry name" value="OMP_RagA_SusC"/>
    <property type="match status" value="1"/>
</dbReference>
<feature type="signal peptide" evidence="10">
    <location>
        <begin position="1"/>
        <end position="24"/>
    </location>
</feature>
<keyword evidence="7 8" id="KW-0998">Cell outer membrane</keyword>